<dbReference type="InterPro" id="IPR000008">
    <property type="entry name" value="C2_dom"/>
</dbReference>
<evidence type="ECO:0000256" key="1">
    <source>
        <dbReference type="ARBA" id="ARBA00010672"/>
    </source>
</evidence>
<dbReference type="PANTHER" id="PTHR13076">
    <property type="entry name" value="COILED-COIL AND C2 DOMAIN-CONTAINING PROTEIN 1-LIKE"/>
    <property type="match status" value="1"/>
</dbReference>
<feature type="compositionally biased region" description="Low complexity" evidence="2">
    <location>
        <begin position="201"/>
        <end position="211"/>
    </location>
</feature>
<dbReference type="SUPFAM" id="SSF49562">
    <property type="entry name" value="C2 domain (Calcium/lipid-binding domain, CaLB)"/>
    <property type="match status" value="1"/>
</dbReference>
<protein>
    <recommendedName>
        <fullName evidence="3">C2 domain-containing protein</fullName>
    </recommendedName>
</protein>
<feature type="compositionally biased region" description="Basic and acidic residues" evidence="2">
    <location>
        <begin position="301"/>
        <end position="319"/>
    </location>
</feature>
<feature type="region of interest" description="Disordered" evidence="2">
    <location>
        <begin position="287"/>
        <end position="335"/>
    </location>
</feature>
<name>A0ABD2NTT7_9CUCU</name>
<feature type="region of interest" description="Disordered" evidence="2">
    <location>
        <begin position="134"/>
        <end position="211"/>
    </location>
</feature>
<dbReference type="Gene3D" id="2.60.40.150">
    <property type="entry name" value="C2 domain"/>
    <property type="match status" value="1"/>
</dbReference>
<feature type="compositionally biased region" description="Polar residues" evidence="2">
    <location>
        <begin position="183"/>
        <end position="194"/>
    </location>
</feature>
<dbReference type="AlphaFoldDB" id="A0ABD2NTT7"/>
<feature type="compositionally biased region" description="Basic and acidic residues" evidence="2">
    <location>
        <begin position="134"/>
        <end position="145"/>
    </location>
</feature>
<evidence type="ECO:0000313" key="5">
    <source>
        <dbReference type="Proteomes" id="UP001516400"/>
    </source>
</evidence>
<dbReference type="Proteomes" id="UP001516400">
    <property type="component" value="Unassembled WGS sequence"/>
</dbReference>
<feature type="compositionally biased region" description="Polar residues" evidence="2">
    <location>
        <begin position="410"/>
        <end position="421"/>
    </location>
</feature>
<dbReference type="InterPro" id="IPR006608">
    <property type="entry name" value="CC2D1A/B_DM14"/>
</dbReference>
<dbReference type="InterPro" id="IPR035892">
    <property type="entry name" value="C2_domain_sf"/>
</dbReference>
<feature type="compositionally biased region" description="Acidic residues" evidence="2">
    <location>
        <begin position="21"/>
        <end position="35"/>
    </location>
</feature>
<feature type="compositionally biased region" description="Acidic residues" evidence="2">
    <location>
        <begin position="73"/>
        <end position="86"/>
    </location>
</feature>
<feature type="region of interest" description="Disordered" evidence="2">
    <location>
        <begin position="1"/>
        <end position="115"/>
    </location>
</feature>
<reference evidence="4 5" key="1">
    <citation type="journal article" date="2021" name="BMC Biol.">
        <title>Horizontally acquired antibacterial genes associated with adaptive radiation of ladybird beetles.</title>
        <authorList>
            <person name="Li H.S."/>
            <person name="Tang X.F."/>
            <person name="Huang Y.H."/>
            <person name="Xu Z.Y."/>
            <person name="Chen M.L."/>
            <person name="Du X.Y."/>
            <person name="Qiu B.Y."/>
            <person name="Chen P.T."/>
            <person name="Zhang W."/>
            <person name="Slipinski A."/>
            <person name="Escalona H.E."/>
            <person name="Waterhouse R.M."/>
            <person name="Zwick A."/>
            <person name="Pang H."/>
        </authorList>
    </citation>
    <scope>NUCLEOTIDE SEQUENCE [LARGE SCALE GENOMIC DNA]</scope>
    <source>
        <strain evidence="4">SYSU2018</strain>
    </source>
</reference>
<evidence type="ECO:0000256" key="2">
    <source>
        <dbReference type="SAM" id="MobiDB-lite"/>
    </source>
</evidence>
<feature type="region of interest" description="Disordered" evidence="2">
    <location>
        <begin position="387"/>
        <end position="448"/>
    </location>
</feature>
<feature type="domain" description="C2" evidence="3">
    <location>
        <begin position="595"/>
        <end position="745"/>
    </location>
</feature>
<gene>
    <name evidence="4" type="ORF">HHI36_005336</name>
</gene>
<sequence>MKRNRGKQSNGLFNIDFDTGVNEDVDDDNDSDLEAELLALTNGGSQKKTPKKKPIPQANLDSMVAESMKDVPSDDDISVDENDPDLLSELNDIIGEDEIGESRSPEAQPSEPITVPSANLELLEQRLQMYEAAEKHAKDIGETSKSRRYGRGKSTIKDLMKQVKAGQSINADDIPPEVKIPKSQPTNDTLSTLSAPEMPPSSEVESQSVSVQDDIQISPAKEEVMHTSEVQIDAQLVQVLKERNMQYKVAALKAKKSGDVQTAVSFLKIAKQFEHVLKAVEEGQLVDISQMPGPPELPSPKIERQETQRRSEQETKVSDDSSSQDTSTASAPPASLGEALVQCVDFYKKQEEKAKSEDNASKARRIGRIIKQFEQAIKQNKAGKPVAVDELPLPPGFPPLAGPKPAPAPSQSQGEPASGASSPELRPKSPTAKNQTTRNTGNRVPNSRAEQQMQILLARQREFKEAALRAKKKGEITQAKEFLRTAKGFDKLIEATSCGLPVDFSTLPLPPDAKSQLDKEFDMVSTEDCLEDDPSGTDILSRLEHQLQRQLKMCLTTRDHNKSLGDVAGTNRFERLALNVTKDLDLVRLAKKTPGAGIPKFHYEYKDFSVVKSFTELMDNELELSILRGINYNTDAPKEIDTYVKFSFPWPQETPYTDKTGLVKDTNNPEYNATFTVPINRTARTCQRTFKRHGIKFEVYSKGCCSGASDWFCCFSGWFKSDSLIGVANVKLQQLETQCELHESFDLMEGRKKVGGKLEIRMRLRHPILTQEVEQLHEKWLIIDN</sequence>
<dbReference type="Pfam" id="PF21528">
    <property type="entry name" value="CC2D1A-B_DM14"/>
    <property type="match status" value="3"/>
</dbReference>
<organism evidence="4 5">
    <name type="scientific">Cryptolaemus montrouzieri</name>
    <dbReference type="NCBI Taxonomy" id="559131"/>
    <lineage>
        <taxon>Eukaryota</taxon>
        <taxon>Metazoa</taxon>
        <taxon>Ecdysozoa</taxon>
        <taxon>Arthropoda</taxon>
        <taxon>Hexapoda</taxon>
        <taxon>Insecta</taxon>
        <taxon>Pterygota</taxon>
        <taxon>Neoptera</taxon>
        <taxon>Endopterygota</taxon>
        <taxon>Coleoptera</taxon>
        <taxon>Polyphaga</taxon>
        <taxon>Cucujiformia</taxon>
        <taxon>Coccinelloidea</taxon>
        <taxon>Coccinellidae</taxon>
        <taxon>Scymninae</taxon>
        <taxon>Scymnini</taxon>
        <taxon>Cryptolaemus</taxon>
    </lineage>
</organism>
<dbReference type="CDD" id="cd08690">
    <property type="entry name" value="C2_Freud-1"/>
    <property type="match status" value="1"/>
</dbReference>
<dbReference type="SMART" id="SM00239">
    <property type="entry name" value="C2"/>
    <property type="match status" value="1"/>
</dbReference>
<dbReference type="Pfam" id="PF00168">
    <property type="entry name" value="C2"/>
    <property type="match status" value="1"/>
</dbReference>
<proteinExistence type="inferred from homology"/>
<keyword evidence="5" id="KW-1185">Reference proteome</keyword>
<feature type="compositionally biased region" description="Pro residues" evidence="2">
    <location>
        <begin position="392"/>
        <end position="408"/>
    </location>
</feature>
<comment type="similarity">
    <text evidence="1">Belongs to the CC2D1 family.</text>
</comment>
<dbReference type="PANTHER" id="PTHR13076:SF9">
    <property type="entry name" value="COILED-COIL AND C2 DOMAIN-CONTAINING PROTEIN 1-LIKE"/>
    <property type="match status" value="1"/>
</dbReference>
<dbReference type="InterPro" id="IPR039725">
    <property type="entry name" value="CC2D1A/B"/>
</dbReference>
<evidence type="ECO:0000259" key="3">
    <source>
        <dbReference type="PROSITE" id="PS50004"/>
    </source>
</evidence>
<dbReference type="SMART" id="SM00685">
    <property type="entry name" value="DM14"/>
    <property type="match status" value="4"/>
</dbReference>
<feature type="compositionally biased region" description="Polar residues" evidence="2">
    <location>
        <begin position="431"/>
        <end position="448"/>
    </location>
</feature>
<dbReference type="PROSITE" id="PS50004">
    <property type="entry name" value="C2"/>
    <property type="match status" value="1"/>
</dbReference>
<dbReference type="EMBL" id="JABFTP020000144">
    <property type="protein sequence ID" value="KAL3282141.1"/>
    <property type="molecule type" value="Genomic_DNA"/>
</dbReference>
<comment type="caution">
    <text evidence="4">The sequence shown here is derived from an EMBL/GenBank/DDBJ whole genome shotgun (WGS) entry which is preliminary data.</text>
</comment>
<accession>A0ABD2NTT7</accession>
<feature type="compositionally biased region" description="Low complexity" evidence="2">
    <location>
        <begin position="320"/>
        <end position="335"/>
    </location>
</feature>
<evidence type="ECO:0000313" key="4">
    <source>
        <dbReference type="EMBL" id="KAL3282141.1"/>
    </source>
</evidence>
<dbReference type="InterPro" id="IPR037772">
    <property type="entry name" value="C2_Freud"/>
</dbReference>